<dbReference type="InterPro" id="IPR031984">
    <property type="entry name" value="SLC3A2_N"/>
</dbReference>
<keyword evidence="5" id="KW-1185">Reference proteome</keyword>
<dbReference type="GO" id="GO:0015823">
    <property type="term" value="P:phenylalanine transport"/>
    <property type="evidence" value="ECO:0007669"/>
    <property type="project" value="TreeGrafter"/>
</dbReference>
<dbReference type="GO" id="GO:0015173">
    <property type="term" value="F:aromatic amino acid transmembrane transporter activity"/>
    <property type="evidence" value="ECO:0007669"/>
    <property type="project" value="TreeGrafter"/>
</dbReference>
<dbReference type="GO" id="GO:0015180">
    <property type="term" value="F:L-alanine transmembrane transporter activity"/>
    <property type="evidence" value="ECO:0007669"/>
    <property type="project" value="TreeGrafter"/>
</dbReference>
<dbReference type="Proteomes" id="UP000728185">
    <property type="component" value="Unassembled WGS sequence"/>
</dbReference>
<keyword evidence="4" id="KW-0378">Hydrolase</keyword>
<dbReference type="PANTHER" id="PTHR46673:SF1">
    <property type="entry name" value="4F2 CELL-SURFACE ANTIGEN HEAVY CHAIN"/>
    <property type="match status" value="1"/>
</dbReference>
<dbReference type="GO" id="GO:0015190">
    <property type="term" value="F:L-leucine transmembrane transporter activity"/>
    <property type="evidence" value="ECO:0007669"/>
    <property type="project" value="TreeGrafter"/>
</dbReference>
<accession>A0A8E0VHA6</accession>
<dbReference type="InterPro" id="IPR006047">
    <property type="entry name" value="GH13_cat_dom"/>
</dbReference>
<name>A0A8E0VHA6_9TREM</name>
<dbReference type="GO" id="GO:0016787">
    <property type="term" value="F:hydrolase activity"/>
    <property type="evidence" value="ECO:0007669"/>
    <property type="project" value="UniProtKB-KW"/>
</dbReference>
<dbReference type="Pfam" id="PF16028">
    <property type="entry name" value="SLC3A2_N"/>
    <property type="match status" value="1"/>
</dbReference>
<dbReference type="GO" id="GO:0016324">
    <property type="term" value="C:apical plasma membrane"/>
    <property type="evidence" value="ECO:0007669"/>
    <property type="project" value="TreeGrafter"/>
</dbReference>
<comment type="caution">
    <text evidence="4">The sequence shown here is derived from an EMBL/GenBank/DDBJ whole genome shotgun (WGS) entry which is preliminary data.</text>
</comment>
<keyword evidence="1" id="KW-0812">Transmembrane</keyword>
<dbReference type="EMBL" id="LUCM01004870">
    <property type="protein sequence ID" value="KAA0193700.1"/>
    <property type="molecule type" value="Genomic_DNA"/>
</dbReference>
<dbReference type="OrthoDB" id="1740265at2759"/>
<keyword evidence="1" id="KW-0472">Membrane</keyword>
<feature type="domain" description="Solute carrier family 3 member 2 N-terminal" evidence="3">
    <location>
        <begin position="37"/>
        <end position="97"/>
    </location>
</feature>
<dbReference type="Gene3D" id="3.20.20.80">
    <property type="entry name" value="Glycosidases"/>
    <property type="match status" value="1"/>
</dbReference>
<evidence type="ECO:0000313" key="5">
    <source>
        <dbReference type="Proteomes" id="UP000728185"/>
    </source>
</evidence>
<dbReference type="Pfam" id="PF00128">
    <property type="entry name" value="Alpha-amylase"/>
    <property type="match status" value="1"/>
</dbReference>
<dbReference type="AlphaFoldDB" id="A0A8E0VHA6"/>
<dbReference type="InterPro" id="IPR017853">
    <property type="entry name" value="GH"/>
</dbReference>
<evidence type="ECO:0000313" key="4">
    <source>
        <dbReference type="EMBL" id="KAA0193700.1"/>
    </source>
</evidence>
<dbReference type="GO" id="GO:0016323">
    <property type="term" value="C:basolateral plasma membrane"/>
    <property type="evidence" value="ECO:0007669"/>
    <property type="project" value="TreeGrafter"/>
</dbReference>
<organism evidence="4 5">
    <name type="scientific">Fasciolopsis buskii</name>
    <dbReference type="NCBI Taxonomy" id="27845"/>
    <lineage>
        <taxon>Eukaryota</taxon>
        <taxon>Metazoa</taxon>
        <taxon>Spiralia</taxon>
        <taxon>Lophotrochozoa</taxon>
        <taxon>Platyhelminthes</taxon>
        <taxon>Trematoda</taxon>
        <taxon>Digenea</taxon>
        <taxon>Plagiorchiida</taxon>
        <taxon>Echinostomata</taxon>
        <taxon>Echinostomatoidea</taxon>
        <taxon>Fasciolidae</taxon>
        <taxon>Fasciolopsis</taxon>
    </lineage>
</organism>
<proteinExistence type="predicted"/>
<evidence type="ECO:0000256" key="1">
    <source>
        <dbReference type="SAM" id="Phobius"/>
    </source>
</evidence>
<dbReference type="InterPro" id="IPR042280">
    <property type="entry name" value="SLC3A2"/>
</dbReference>
<reference evidence="4" key="1">
    <citation type="submission" date="2019-05" db="EMBL/GenBank/DDBJ databases">
        <title>Annotation for the trematode Fasciolopsis buski.</title>
        <authorList>
            <person name="Choi Y.-J."/>
        </authorList>
    </citation>
    <scope>NUCLEOTIDE SEQUENCE</scope>
    <source>
        <strain evidence="4">HT</strain>
        <tissue evidence="4">Whole worm</tissue>
    </source>
</reference>
<dbReference type="GO" id="GO:1904273">
    <property type="term" value="P:L-alanine import across plasma membrane"/>
    <property type="evidence" value="ECO:0007669"/>
    <property type="project" value="TreeGrafter"/>
</dbReference>
<evidence type="ECO:0000259" key="3">
    <source>
        <dbReference type="Pfam" id="PF16028"/>
    </source>
</evidence>
<keyword evidence="1" id="KW-1133">Transmembrane helix</keyword>
<feature type="domain" description="Glycosyl hydrolase family 13 catalytic" evidence="2">
    <location>
        <begin position="103"/>
        <end position="205"/>
    </location>
</feature>
<dbReference type="PANTHER" id="PTHR46673">
    <property type="entry name" value="4F2 CELL-SURFACE ANTIGEN HEAVY CHAIN"/>
    <property type="match status" value="1"/>
</dbReference>
<dbReference type="GO" id="GO:1903801">
    <property type="term" value="P:L-leucine import across plasma membrane"/>
    <property type="evidence" value="ECO:0007669"/>
    <property type="project" value="TreeGrafter"/>
</dbReference>
<gene>
    <name evidence="4" type="ORF">FBUS_04053</name>
</gene>
<evidence type="ECO:0000259" key="2">
    <source>
        <dbReference type="Pfam" id="PF00128"/>
    </source>
</evidence>
<feature type="transmembrane region" description="Helical" evidence="1">
    <location>
        <begin position="57"/>
        <end position="80"/>
    </location>
</feature>
<dbReference type="GO" id="GO:0005975">
    <property type="term" value="P:carbohydrate metabolic process"/>
    <property type="evidence" value="ECO:0007669"/>
    <property type="project" value="InterPro"/>
</dbReference>
<protein>
    <submittedName>
        <fullName evidence="4">Trehalose-6-phosphate hydrolase</fullName>
    </submittedName>
</protein>
<dbReference type="SUPFAM" id="SSF51445">
    <property type="entry name" value="(Trans)glycosidases"/>
    <property type="match status" value="2"/>
</dbReference>
<sequence length="563" mass="62092">MSGDVDCTVDESIGFLPAEKHAAEGNMSNIHKVGSLLTREDLIKVEAEEPCWRRARWVLLIIFWTLWLGLLATAIIVIVFTPKCPPRPTLGFWQTKVAYWVDPFAFKDSGTDRIGDLRGLSDSVNYIRDTVGAGYVILGSFLSGYFTNNKSELNLVDNLNKVDSSLGSMEDFRALVKAFHRAGLEVVITLDFNAVSMSHPWVNETSLLKRTAGDERVCCSEYTTFANSFPEMAEVLSLRLEGKNFTRLMGMGKSTSICNLKKSFDGCSLLAVDPGDIGYGLTNDVDKALMFLGTDEHPAADLVISRQKASPIESALMKGNIQSYDSAYVRSKSKLGLVVSTPSDQRHSDILSLASIFLLPGSPIIYYGSELATYFTPTTEPPKDLFPLGKVPFPNLSARDSALTCHLPMPWGRSGLEFSQGIRNNSFERYLRLFGVTETVESSLSVGRSNTPLLLVQKLVAIRKIPSILWGEFEILNLQFDVDNADVELFLRKADQFPPVIVMLGPPTTKGGAVYDFSSVCEYITPRIVHPSKEGLFEGVKVASKSVYLGSSNQPSIYVFECS</sequence>